<reference evidence="1" key="2">
    <citation type="journal article" date="2000" name="Genome Res.">
        <title>Normalization and subtraction of cap-trapper-selected cDNAs to prepare full-length cDNA libraries for rapid discovery of new genes.</title>
        <authorList>
            <person name="Carninci P."/>
            <person name="Shibata Y."/>
            <person name="Hayatsu N."/>
            <person name="Sugahara Y."/>
            <person name="Shibata K."/>
            <person name="Itoh M."/>
            <person name="Konno H."/>
            <person name="Okazaki Y."/>
            <person name="Muramatsu M."/>
            <person name="Hayashizaki Y."/>
        </authorList>
    </citation>
    <scope>NUCLEOTIDE SEQUENCE</scope>
    <source>
        <strain evidence="1">C57BL/6J</strain>
        <tissue evidence="1">Kidney</tissue>
    </source>
</reference>
<gene>
    <name evidence="2" type="primary">1810034E14Rik</name>
</gene>
<evidence type="ECO:0000313" key="1">
    <source>
        <dbReference type="EMBL" id="BAE25636.1"/>
    </source>
</evidence>
<protein>
    <submittedName>
        <fullName evidence="1">Uncharacterized protein</fullName>
    </submittedName>
</protein>
<reference evidence="1" key="7">
    <citation type="journal article" date="2005" name="Science">
        <title>The Transcriptional Landscape of the Mammalian Genome.</title>
        <authorList>
            <consortium name="The FANTOM Consortium"/>
            <consortium name="Riken Genome Exploration Research Group and Genome Science Group (Genome Network Project Core Group)"/>
        </authorList>
    </citation>
    <scope>NUCLEOTIDE SEQUENCE</scope>
    <source>
        <strain evidence="1">C57BL/6J</strain>
        <tissue evidence="1">Kidney</tissue>
    </source>
</reference>
<name>Q3UNW1_MOUSE</name>
<organism evidence="1">
    <name type="scientific">Mus musculus</name>
    <name type="common">Mouse</name>
    <dbReference type="NCBI Taxonomy" id="10090"/>
    <lineage>
        <taxon>Eukaryota</taxon>
        <taxon>Metazoa</taxon>
        <taxon>Chordata</taxon>
        <taxon>Craniata</taxon>
        <taxon>Vertebrata</taxon>
        <taxon>Euteleostomi</taxon>
        <taxon>Mammalia</taxon>
        <taxon>Eutheria</taxon>
        <taxon>Euarchontoglires</taxon>
        <taxon>Glires</taxon>
        <taxon>Rodentia</taxon>
        <taxon>Myomorpha</taxon>
        <taxon>Muroidea</taxon>
        <taxon>Muridae</taxon>
        <taxon>Murinae</taxon>
        <taxon>Mus</taxon>
        <taxon>Mus</taxon>
    </lineage>
</organism>
<dbReference type="AlphaFoldDB" id="Q3UNW1"/>
<dbReference type="EMBL" id="AK143964">
    <property type="protein sequence ID" value="BAE25636.1"/>
    <property type="molecule type" value="mRNA"/>
</dbReference>
<evidence type="ECO:0000313" key="2">
    <source>
        <dbReference type="MGI" id="MGI:1913753"/>
    </source>
</evidence>
<sequence>MTCPKVGPVLVVNLGNSTHGGRPAYCICVVYLSKFTSFSVLNSICRYCSPRDRHHMPACLSGKG</sequence>
<proteinExistence type="evidence at transcript level"/>
<dbReference type="MGI" id="MGI:1913753">
    <property type="gene designation" value="1810034E14Rik"/>
</dbReference>
<reference evidence="1" key="4">
    <citation type="journal article" date="2001" name="Nature">
        <title>Functional annotation of a full-length mouse cDNA collection.</title>
        <authorList>
            <consortium name="The RIKEN Genome Exploration Research Group Phase II Team and the FANTOM Consortium"/>
        </authorList>
    </citation>
    <scope>NUCLEOTIDE SEQUENCE</scope>
    <source>
        <strain evidence="1">C57BL/6J</strain>
        <tissue evidence="1">Kidney</tissue>
    </source>
</reference>
<accession>Q3UNW1</accession>
<reference evidence="1" key="5">
    <citation type="journal article" date="2002" name="Nature">
        <title>Analysis of the mouse transcriptome based on functional annotation of 60,770 full-length cDNAs.</title>
        <authorList>
            <consortium name="The FANTOM Consortium and the RIKEN Genome Exploration Research Group Phase I and II Team"/>
        </authorList>
    </citation>
    <scope>NUCLEOTIDE SEQUENCE</scope>
    <source>
        <strain evidence="1">C57BL/6J</strain>
        <tissue evidence="1">Kidney</tissue>
    </source>
</reference>
<reference evidence="1" key="1">
    <citation type="journal article" date="1999" name="Methods Enzymol.">
        <title>High-efficiency full-length cDNA cloning.</title>
        <authorList>
            <person name="Carninci P."/>
            <person name="Hayashizaki Y."/>
        </authorList>
    </citation>
    <scope>NUCLEOTIDE SEQUENCE</scope>
    <source>
        <strain evidence="1">C57BL/6J</strain>
        <tissue evidence="1">Kidney</tissue>
    </source>
</reference>
<dbReference type="AGR" id="MGI:1913753"/>
<reference evidence="1" key="8">
    <citation type="journal article" date="2005" name="Science">
        <title>Antisense Transcription in the Mammalian Transcriptome.</title>
        <authorList>
            <consortium name="RIKEN Genome Exploration Research Group and Genome Science Group (Genome Network Project Core Group) and the FANTOM Consortium"/>
        </authorList>
    </citation>
    <scope>NUCLEOTIDE SEQUENCE</scope>
    <source>
        <strain evidence="1">C57BL/6J</strain>
        <tissue evidence="1">Kidney</tissue>
    </source>
</reference>
<reference evidence="1" key="6">
    <citation type="submission" date="2004-03" db="EMBL/GenBank/DDBJ databases">
        <authorList>
            <person name="Arakawa T."/>
            <person name="Carninci P."/>
            <person name="Fukuda S."/>
            <person name="Hashizume W."/>
            <person name="Hayashida K."/>
            <person name="Hori F."/>
            <person name="Iida J."/>
            <person name="Imamura K."/>
            <person name="Imotani K."/>
            <person name="Itoh M."/>
            <person name="Kanagawa S."/>
            <person name="Kawai J."/>
            <person name="Kojima M."/>
            <person name="Konno H."/>
            <person name="Murata M."/>
            <person name="Nakamura M."/>
            <person name="Ninomiya N."/>
            <person name="Nishiyori H."/>
            <person name="Nomura K."/>
            <person name="Ohno M."/>
            <person name="Sakazume N."/>
            <person name="Sano H."/>
            <person name="Sasaki D."/>
            <person name="Shibata K."/>
            <person name="Shiraki T."/>
            <person name="Tagami M."/>
            <person name="Tagami Y."/>
            <person name="Waki K."/>
            <person name="Watahiki A."/>
            <person name="Muramatsu M."/>
            <person name="Hayashizaki Y."/>
        </authorList>
    </citation>
    <scope>NUCLEOTIDE SEQUENCE</scope>
    <source>
        <strain evidence="1">C57BL/6J</strain>
        <tissue evidence="1">Kidney</tissue>
    </source>
</reference>
<reference evidence="1" key="3">
    <citation type="journal article" date="2000" name="Genome Res.">
        <title>RIKEN integrated sequence analysis (RISA) system--384-format sequencing pipeline with 384 multicapillary sequencer.</title>
        <authorList>
            <person name="Shibata K."/>
            <person name="Itoh M."/>
            <person name="Aizawa K."/>
            <person name="Nagaoka S."/>
            <person name="Sasaki N."/>
            <person name="Carninci P."/>
            <person name="Konno H."/>
            <person name="Akiyama J."/>
            <person name="Nishi K."/>
            <person name="Kitsunai T."/>
            <person name="Tashiro H."/>
            <person name="Itoh M."/>
            <person name="Sumi N."/>
            <person name="Ishii Y."/>
            <person name="Nakamura S."/>
            <person name="Hazama M."/>
            <person name="Nishine T."/>
            <person name="Harada A."/>
            <person name="Yamamoto R."/>
            <person name="Matsumoto H."/>
            <person name="Sakaguchi S."/>
            <person name="Ikegami T."/>
            <person name="Kashiwagi K."/>
            <person name="Fujiwake S."/>
            <person name="Inoue K."/>
            <person name="Togawa Y."/>
            <person name="Izawa M."/>
            <person name="Ohara E."/>
            <person name="Watahiki M."/>
            <person name="Yoneda Y."/>
            <person name="Ishikawa T."/>
            <person name="Ozawa K."/>
            <person name="Tanaka T."/>
            <person name="Matsuura S."/>
            <person name="Kawai J."/>
            <person name="Okazaki Y."/>
            <person name="Muramatsu M."/>
            <person name="Inoue Y."/>
            <person name="Kira A."/>
            <person name="Hayashizaki Y."/>
        </authorList>
    </citation>
    <scope>NUCLEOTIDE SEQUENCE</scope>
    <source>
        <strain evidence="1">C57BL/6J</strain>
        <tissue evidence="1">Kidney</tissue>
    </source>
</reference>